<dbReference type="Pfam" id="PF02498">
    <property type="entry name" value="Bro-N"/>
    <property type="match status" value="1"/>
</dbReference>
<evidence type="ECO:0000313" key="2">
    <source>
        <dbReference type="EMBL" id="MBB4267834.1"/>
    </source>
</evidence>
<comment type="caution">
    <text evidence="2">The sequence shown here is derived from an EMBL/GenBank/DDBJ whole genome shotgun (WGS) entry which is preliminary data.</text>
</comment>
<sequence>MSEIVAFDFETLPVRMAERQGEPWFVLADVCRVLGIANSRDAAARLDDDEKGVVTTDTLGGPQDMTLVNESGLYSLTFTSRKPVAKRFKKWVTADVLPTIRKTGGYGAATGGDLRVPVQAARVMRQLKLETNPALRRTHYAFLVRLCASWGVEAPPLEEIGRDAPPLPDVAAPFFAGLDRLTELGVRWNHARRPDRIAVNLKEVAAHFAAHGIPVVIDTPLRTALKACQDPPFLGRLTVNSGLTGRSVRCWVFGVGRIAL</sequence>
<feature type="domain" description="Bro-N" evidence="1">
    <location>
        <begin position="1"/>
        <end position="104"/>
    </location>
</feature>
<dbReference type="PANTHER" id="PTHR36180">
    <property type="entry name" value="DNA-BINDING PROTEIN-RELATED-RELATED"/>
    <property type="match status" value="1"/>
</dbReference>
<dbReference type="PROSITE" id="PS51750">
    <property type="entry name" value="BRO_N"/>
    <property type="match status" value="1"/>
</dbReference>
<name>A0A7W6RFX7_9PROT</name>
<organism evidence="2 3">
    <name type="scientific">Roseospira visakhapatnamensis</name>
    <dbReference type="NCBI Taxonomy" id="390880"/>
    <lineage>
        <taxon>Bacteria</taxon>
        <taxon>Pseudomonadati</taxon>
        <taxon>Pseudomonadota</taxon>
        <taxon>Alphaproteobacteria</taxon>
        <taxon>Rhodospirillales</taxon>
        <taxon>Rhodospirillaceae</taxon>
        <taxon>Roseospira</taxon>
    </lineage>
</organism>
<keyword evidence="3" id="KW-1185">Reference proteome</keyword>
<accession>A0A7W6RFX7</accession>
<gene>
    <name evidence="2" type="ORF">GGD89_003484</name>
</gene>
<dbReference type="EMBL" id="JACIGK010000035">
    <property type="protein sequence ID" value="MBB4267834.1"/>
    <property type="molecule type" value="Genomic_DNA"/>
</dbReference>
<dbReference type="PANTHER" id="PTHR36180:SF2">
    <property type="entry name" value="BRO FAMILY PROTEIN"/>
    <property type="match status" value="1"/>
</dbReference>
<dbReference type="RefSeq" id="WP_184047926.1">
    <property type="nucleotide sequence ID" value="NZ_JACIGK010000035.1"/>
</dbReference>
<evidence type="ECO:0000313" key="3">
    <source>
        <dbReference type="Proteomes" id="UP000554286"/>
    </source>
</evidence>
<proteinExistence type="predicted"/>
<protein>
    <submittedName>
        <fullName evidence="2">Prophage antirepressor-like protein</fullName>
    </submittedName>
</protein>
<dbReference type="AlphaFoldDB" id="A0A7W6RFX7"/>
<reference evidence="2 3" key="1">
    <citation type="submission" date="2020-08" db="EMBL/GenBank/DDBJ databases">
        <title>Genome sequencing of Purple Non-Sulfur Bacteria from various extreme environments.</title>
        <authorList>
            <person name="Mayer M."/>
        </authorList>
    </citation>
    <scope>NUCLEOTIDE SEQUENCE [LARGE SCALE GENOMIC DNA]</scope>
    <source>
        <strain evidence="2 3">JA131</strain>
    </source>
</reference>
<dbReference type="Proteomes" id="UP000554286">
    <property type="component" value="Unassembled WGS sequence"/>
</dbReference>
<dbReference type="InterPro" id="IPR003497">
    <property type="entry name" value="BRO_N_domain"/>
</dbReference>
<dbReference type="SMART" id="SM01040">
    <property type="entry name" value="Bro-N"/>
    <property type="match status" value="1"/>
</dbReference>
<evidence type="ECO:0000259" key="1">
    <source>
        <dbReference type="PROSITE" id="PS51750"/>
    </source>
</evidence>